<evidence type="ECO:0000313" key="1">
    <source>
        <dbReference type="EMBL" id="KCY21606.1"/>
    </source>
</evidence>
<gene>
    <name evidence="1" type="ORF">J596_0633</name>
</gene>
<dbReference type="Pfam" id="PF05521">
    <property type="entry name" value="Phage_HCP"/>
    <property type="match status" value="1"/>
</dbReference>
<dbReference type="InterPro" id="IPR008767">
    <property type="entry name" value="Phage_SPP1_head-tail_adaptor"/>
</dbReference>
<accession>A0A062IRY5</accession>
<sequence length="119" mass="13696">MQSGNLNQYIEVQQKMVEQKPDKTGDREEVWVNIFPIYGHITDSSIRDLIAAGKEQSAVACRILIRQSDVLPGTDWTKCRLVCDGLYYRIIRPLRDNKTGNEFLTLACEQGVYKWQDSN</sequence>
<evidence type="ECO:0000313" key="2">
    <source>
        <dbReference type="Proteomes" id="UP000027327"/>
    </source>
</evidence>
<dbReference type="EMBL" id="JMOD01000007">
    <property type="protein sequence ID" value="KCY21606.1"/>
    <property type="molecule type" value="Genomic_DNA"/>
</dbReference>
<protein>
    <submittedName>
        <fullName evidence="1">Phage head-tail joining family protein</fullName>
    </submittedName>
</protein>
<dbReference type="InterPro" id="IPR038666">
    <property type="entry name" value="SSP1_head-tail_sf"/>
</dbReference>
<dbReference type="AlphaFoldDB" id="A0A062IRY5"/>
<dbReference type="Gene3D" id="2.40.10.270">
    <property type="entry name" value="Bacteriophage SPP1 head-tail adaptor protein"/>
    <property type="match status" value="1"/>
</dbReference>
<dbReference type="PATRIC" id="fig|1310697.3.peg.593"/>
<dbReference type="RefSeq" id="WP_032035917.1">
    <property type="nucleotide sequence ID" value="NZ_JMOD01000007.1"/>
</dbReference>
<comment type="caution">
    <text evidence="1">The sequence shown here is derived from an EMBL/GenBank/DDBJ whole genome shotgun (WGS) entry which is preliminary data.</text>
</comment>
<organism evidence="1 2">
    <name type="scientific">Acinetobacter baumannii 21072</name>
    <dbReference type="NCBI Taxonomy" id="1310697"/>
    <lineage>
        <taxon>Bacteria</taxon>
        <taxon>Pseudomonadati</taxon>
        <taxon>Pseudomonadota</taxon>
        <taxon>Gammaproteobacteria</taxon>
        <taxon>Moraxellales</taxon>
        <taxon>Moraxellaceae</taxon>
        <taxon>Acinetobacter</taxon>
        <taxon>Acinetobacter calcoaceticus/baumannii complex</taxon>
    </lineage>
</organism>
<proteinExistence type="predicted"/>
<name>A0A062IRY5_ACIBA</name>
<reference evidence="1 2" key="1">
    <citation type="submission" date="2014-04" db="EMBL/GenBank/DDBJ databases">
        <title>Comparative genomics and transcriptomics to identify genetic mechanisms underlying the emergence of carbapenem resistant Acinetobacter baumannii (CRAb).</title>
        <authorList>
            <person name="Harris A.D."/>
            <person name="Johnson K.J."/>
            <person name="George J."/>
            <person name="Nadendla S."/>
            <person name="Daugherty S.C."/>
            <person name="Parankush S."/>
            <person name="Sadzewicz L."/>
            <person name="Tallon L."/>
            <person name="Sengamalay N."/>
            <person name="Hazen T.H."/>
            <person name="Rasko D.A."/>
        </authorList>
    </citation>
    <scope>NUCLEOTIDE SEQUENCE [LARGE SCALE GENOMIC DNA]</scope>
    <source>
        <strain evidence="1 2">21072</strain>
    </source>
</reference>
<dbReference type="Proteomes" id="UP000027327">
    <property type="component" value="Unassembled WGS sequence"/>
</dbReference>